<dbReference type="InterPro" id="IPR013177">
    <property type="entry name" value="Ribosomal_mS38_C"/>
</dbReference>
<evidence type="ECO:0000259" key="6">
    <source>
        <dbReference type="SMART" id="SM01155"/>
    </source>
</evidence>
<dbReference type="PANTHER" id="PTHR32035">
    <property type="entry name" value="AURORA KINASE A-INTERACTING PROTEIN"/>
    <property type="match status" value="1"/>
</dbReference>
<evidence type="ECO:0000313" key="7">
    <source>
        <dbReference type="EMBL" id="KAF2817633.1"/>
    </source>
</evidence>
<keyword evidence="8" id="KW-1185">Reference proteome</keyword>
<feature type="domain" description="Ribosomal protein mS38 C-terminal" evidence="6">
    <location>
        <begin position="330"/>
        <end position="363"/>
    </location>
</feature>
<evidence type="ECO:0000313" key="8">
    <source>
        <dbReference type="Proteomes" id="UP000504636"/>
    </source>
</evidence>
<evidence type="ECO:0000256" key="1">
    <source>
        <dbReference type="ARBA" id="ARBA00004173"/>
    </source>
</evidence>
<organism evidence="7">
    <name type="scientific">Mytilinidion resinicola</name>
    <dbReference type="NCBI Taxonomy" id="574789"/>
    <lineage>
        <taxon>Eukaryota</taxon>
        <taxon>Fungi</taxon>
        <taxon>Dikarya</taxon>
        <taxon>Ascomycota</taxon>
        <taxon>Pezizomycotina</taxon>
        <taxon>Dothideomycetes</taxon>
        <taxon>Pleosporomycetidae</taxon>
        <taxon>Mytilinidiales</taxon>
        <taxon>Mytilinidiaceae</taxon>
        <taxon>Mytilinidion</taxon>
    </lineage>
</organism>
<feature type="compositionally biased region" description="Polar residues" evidence="5">
    <location>
        <begin position="61"/>
        <end position="74"/>
    </location>
</feature>
<proteinExistence type="inferred from homology"/>
<name>A0A6A6ZA76_9PEZI</name>
<evidence type="ECO:0000256" key="2">
    <source>
        <dbReference type="ARBA" id="ARBA00023128"/>
    </source>
</evidence>
<dbReference type="GO" id="GO:0005739">
    <property type="term" value="C:mitochondrion"/>
    <property type="evidence" value="ECO:0007669"/>
    <property type="project" value="UniProtKB-SubCell"/>
</dbReference>
<dbReference type="Pfam" id="PF08213">
    <property type="entry name" value="COX24_C"/>
    <property type="match status" value="1"/>
</dbReference>
<feature type="region of interest" description="Disordered" evidence="5">
    <location>
        <begin position="33"/>
        <end position="104"/>
    </location>
</feature>
<gene>
    <name evidence="7 9" type="ORF">BDZ99DRAFT_565348</name>
</gene>
<protein>
    <recommendedName>
        <fullName evidence="4">Small ribosomal subunit protein mS38</fullName>
    </recommendedName>
</protein>
<evidence type="ECO:0000256" key="5">
    <source>
        <dbReference type="SAM" id="MobiDB-lite"/>
    </source>
</evidence>
<evidence type="ECO:0000256" key="4">
    <source>
        <dbReference type="ARBA" id="ARBA00035682"/>
    </source>
</evidence>
<dbReference type="OrthoDB" id="5364404at2759"/>
<evidence type="ECO:0000256" key="3">
    <source>
        <dbReference type="ARBA" id="ARBA00035647"/>
    </source>
</evidence>
<sequence>MFSPALGRAVRSTCAISAGPVCNARAATVASISAASQPFSRRPHQRRPSSSKASIPPDGANGSSSPQQTATTPAARSPGKKLAARGGRKRASPSLLNVPHVPPTDHLQQLDVKISSFFSLHRPISVTTPIPPTTTEASFGAIFEPRLLNNRNKFIDVLNTLSHGVETLEAAAYGNEESDLRAEILHHSASNSGDIMHLDELPQDKIDRMISQLIPFNPPPAPVPFGEAQAAKKVSSKDQSQDVATAQISKTKQKAWTTTVVVTESTDATGERTYSASTSPMVEIQVPEERSEQSSEVGIRQPFLHRMGIRERAYTQYLDDMASKKRGSFLLISTKRRRSLKMKKHKYKKLMKRTRLLRRKLDRT</sequence>
<reference evidence="9" key="2">
    <citation type="submission" date="2020-04" db="EMBL/GenBank/DDBJ databases">
        <authorList>
            <consortium name="NCBI Genome Project"/>
        </authorList>
    </citation>
    <scope>NUCLEOTIDE SEQUENCE</scope>
    <source>
        <strain evidence="9">CBS 304.34</strain>
    </source>
</reference>
<reference evidence="9" key="3">
    <citation type="submission" date="2025-04" db="UniProtKB">
        <authorList>
            <consortium name="RefSeq"/>
        </authorList>
    </citation>
    <scope>IDENTIFICATION</scope>
    <source>
        <strain evidence="9">CBS 304.34</strain>
    </source>
</reference>
<dbReference type="EMBL" id="MU003692">
    <property type="protein sequence ID" value="KAF2817633.1"/>
    <property type="molecule type" value="Genomic_DNA"/>
</dbReference>
<dbReference type="PANTHER" id="PTHR32035:SF3">
    <property type="entry name" value="SMALL RIBOSOMAL SUBUNIT PROTEIN MS38"/>
    <property type="match status" value="1"/>
</dbReference>
<dbReference type="GeneID" id="54468359"/>
<keyword evidence="2" id="KW-0496">Mitochondrion</keyword>
<reference evidence="7 9" key="1">
    <citation type="journal article" date="2020" name="Stud. Mycol.">
        <title>101 Dothideomycetes genomes: a test case for predicting lifestyles and emergence of pathogens.</title>
        <authorList>
            <person name="Haridas S."/>
            <person name="Albert R."/>
            <person name="Binder M."/>
            <person name="Bloem J."/>
            <person name="Labutti K."/>
            <person name="Salamov A."/>
            <person name="Andreopoulos B."/>
            <person name="Baker S."/>
            <person name="Barry K."/>
            <person name="Bills G."/>
            <person name="Bluhm B."/>
            <person name="Cannon C."/>
            <person name="Castanera R."/>
            <person name="Culley D."/>
            <person name="Daum C."/>
            <person name="Ezra D."/>
            <person name="Gonzalez J."/>
            <person name="Henrissat B."/>
            <person name="Kuo A."/>
            <person name="Liang C."/>
            <person name="Lipzen A."/>
            <person name="Lutzoni F."/>
            <person name="Magnuson J."/>
            <person name="Mondo S."/>
            <person name="Nolan M."/>
            <person name="Ohm R."/>
            <person name="Pangilinan J."/>
            <person name="Park H.-J."/>
            <person name="Ramirez L."/>
            <person name="Alfaro M."/>
            <person name="Sun H."/>
            <person name="Tritt A."/>
            <person name="Yoshinaga Y."/>
            <person name="Zwiers L.-H."/>
            <person name="Turgeon B."/>
            <person name="Goodwin S."/>
            <person name="Spatafora J."/>
            <person name="Crous P."/>
            <person name="Grigoriev I."/>
        </authorList>
    </citation>
    <scope>NUCLEOTIDE SEQUENCE</scope>
    <source>
        <strain evidence="7 9">CBS 304.34</strain>
    </source>
</reference>
<dbReference type="AlphaFoldDB" id="A0A6A6ZA76"/>
<dbReference type="Proteomes" id="UP000504636">
    <property type="component" value="Unplaced"/>
</dbReference>
<evidence type="ECO:0000313" key="9">
    <source>
        <dbReference type="RefSeq" id="XP_033584597.1"/>
    </source>
</evidence>
<accession>A0A6A6ZA76</accession>
<dbReference type="SMART" id="SM01155">
    <property type="entry name" value="DUF1713"/>
    <property type="match status" value="1"/>
</dbReference>
<feature type="compositionally biased region" description="Basic residues" evidence="5">
    <location>
        <begin position="78"/>
        <end position="91"/>
    </location>
</feature>
<comment type="subcellular location">
    <subcellularLocation>
        <location evidence="1">Mitochondrion</location>
    </subcellularLocation>
</comment>
<dbReference type="RefSeq" id="XP_033584597.1">
    <property type="nucleotide sequence ID" value="XM_033727466.1"/>
</dbReference>
<comment type="similarity">
    <text evidence="3">Belongs to the mitochondrion-specific ribosomal protein mS38 family.</text>
</comment>